<protein>
    <submittedName>
        <fullName evidence="5">Glycosyl hydrolases family 28</fullName>
    </submittedName>
</protein>
<dbReference type="PANTHER" id="PTHR31339:SF9">
    <property type="entry name" value="PLASMIN AND FIBRONECTIN-BINDING PROTEIN A"/>
    <property type="match status" value="1"/>
</dbReference>
<dbReference type="SMART" id="SM00710">
    <property type="entry name" value="PbH1"/>
    <property type="match status" value="4"/>
</dbReference>
<organism evidence="5 6">
    <name type="scientific">Pseudozobellia thermophila</name>
    <dbReference type="NCBI Taxonomy" id="192903"/>
    <lineage>
        <taxon>Bacteria</taxon>
        <taxon>Pseudomonadati</taxon>
        <taxon>Bacteroidota</taxon>
        <taxon>Flavobacteriia</taxon>
        <taxon>Flavobacteriales</taxon>
        <taxon>Flavobacteriaceae</taxon>
        <taxon>Pseudozobellia</taxon>
    </lineage>
</organism>
<reference evidence="6" key="1">
    <citation type="submission" date="2016-11" db="EMBL/GenBank/DDBJ databases">
        <authorList>
            <person name="Varghese N."/>
            <person name="Submissions S."/>
        </authorList>
    </citation>
    <scope>NUCLEOTIDE SEQUENCE [LARGE SCALE GENOMIC DNA]</scope>
    <source>
        <strain evidence="6">DSM 19858</strain>
    </source>
</reference>
<dbReference type="InterPro" id="IPR011050">
    <property type="entry name" value="Pectin_lyase_fold/virulence"/>
</dbReference>
<dbReference type="InterPro" id="IPR051801">
    <property type="entry name" value="GH28_Enzymes"/>
</dbReference>
<gene>
    <name evidence="5" type="ORF">SAMN04488513_102841</name>
</gene>
<proteinExistence type="inferred from homology"/>
<keyword evidence="6" id="KW-1185">Reference proteome</keyword>
<keyword evidence="2 4" id="KW-0378">Hydrolase</keyword>
<evidence type="ECO:0000256" key="1">
    <source>
        <dbReference type="ARBA" id="ARBA00008834"/>
    </source>
</evidence>
<dbReference type="GO" id="GO:0004650">
    <property type="term" value="F:polygalacturonase activity"/>
    <property type="evidence" value="ECO:0007669"/>
    <property type="project" value="InterPro"/>
</dbReference>
<sequence length="466" mass="51044">MKLRRYLTLLLLFLGLSAFGKEFNVLDYGAKADGKTLDTRAVQDAIDACHANGGGKVVIPSGKTVLVGTLYLKSFVTLHVENGAILRGSPFIKDYATDTHKNMYKNEPHMDRCLIFAKDEKSIAIEGYGTIDGNGHTSNFTKEKGGRPMLIRFVNVSDVRLNNITLINPAAWTSAWLYCSNISVSGIKIHSRANANGDGLDFDGCTHVSVTNSFFDNSDDSICIQVSLPEKPAKNIAISNCHFTTKWGGIRIGLLSRGDIESVTVSNCTFTDIQDSGLKIQQCEGGRMKNMVFSNLVMENVPRPVFMTFAQQRASVDTPEGTFEPLTAMHHFSFDNIIVDNSKGDKNSAFFITGYPGHPIGDISLSNIQFTISGGGTLADARKTIPEYTREVLKGWWPEFGLVGTLPASALFVRHVNGLTVDNFKVKVLDGDKRPLVHLSDVTGERLGNIELNGEAVTSKKIIRNR</sequence>
<dbReference type="Gene3D" id="2.160.20.10">
    <property type="entry name" value="Single-stranded right-handed beta-helix, Pectin lyase-like"/>
    <property type="match status" value="1"/>
</dbReference>
<dbReference type="Pfam" id="PF00295">
    <property type="entry name" value="Glyco_hydro_28"/>
    <property type="match status" value="1"/>
</dbReference>
<dbReference type="Proteomes" id="UP000184543">
    <property type="component" value="Unassembled WGS sequence"/>
</dbReference>
<keyword evidence="3 4" id="KW-0326">Glycosidase</keyword>
<dbReference type="InterPro" id="IPR000743">
    <property type="entry name" value="Glyco_hydro_28"/>
</dbReference>
<dbReference type="AlphaFoldDB" id="A0A1M6GJK6"/>
<evidence type="ECO:0000313" key="6">
    <source>
        <dbReference type="Proteomes" id="UP000184543"/>
    </source>
</evidence>
<evidence type="ECO:0000256" key="2">
    <source>
        <dbReference type="ARBA" id="ARBA00022801"/>
    </source>
</evidence>
<dbReference type="GO" id="GO:0005975">
    <property type="term" value="P:carbohydrate metabolic process"/>
    <property type="evidence" value="ECO:0007669"/>
    <property type="project" value="InterPro"/>
</dbReference>
<name>A0A1M6GJK6_9FLAO</name>
<dbReference type="InterPro" id="IPR012334">
    <property type="entry name" value="Pectin_lyas_fold"/>
</dbReference>
<evidence type="ECO:0000256" key="4">
    <source>
        <dbReference type="RuleBase" id="RU361169"/>
    </source>
</evidence>
<dbReference type="EMBL" id="FQYU01000002">
    <property type="protein sequence ID" value="SHJ10127.1"/>
    <property type="molecule type" value="Genomic_DNA"/>
</dbReference>
<accession>A0A1M6GJK6</accession>
<comment type="similarity">
    <text evidence="1 4">Belongs to the glycosyl hydrolase 28 family.</text>
</comment>
<dbReference type="SUPFAM" id="SSF51126">
    <property type="entry name" value="Pectin lyase-like"/>
    <property type="match status" value="1"/>
</dbReference>
<dbReference type="RefSeq" id="WP_072992258.1">
    <property type="nucleotide sequence ID" value="NZ_FQYU01000002.1"/>
</dbReference>
<evidence type="ECO:0000256" key="3">
    <source>
        <dbReference type="ARBA" id="ARBA00023295"/>
    </source>
</evidence>
<evidence type="ECO:0000313" key="5">
    <source>
        <dbReference type="EMBL" id="SHJ10127.1"/>
    </source>
</evidence>
<dbReference type="PANTHER" id="PTHR31339">
    <property type="entry name" value="PECTIN LYASE-RELATED"/>
    <property type="match status" value="1"/>
</dbReference>
<dbReference type="STRING" id="192903.SAMN04488513_102841"/>
<dbReference type="InterPro" id="IPR006626">
    <property type="entry name" value="PbH1"/>
</dbReference>
<dbReference type="OrthoDB" id="9795222at2"/>